<dbReference type="GO" id="GO:0044550">
    <property type="term" value="P:secondary metabolite biosynthetic process"/>
    <property type="evidence" value="ECO:0007669"/>
    <property type="project" value="UniProtKB-ARBA"/>
</dbReference>
<dbReference type="OrthoDB" id="2410195at2759"/>
<dbReference type="GO" id="GO:0008171">
    <property type="term" value="F:O-methyltransferase activity"/>
    <property type="evidence" value="ECO:0007669"/>
    <property type="project" value="InterPro"/>
</dbReference>
<organism evidence="6 7">
    <name type="scientific">Aspergillus leporis</name>
    <dbReference type="NCBI Taxonomy" id="41062"/>
    <lineage>
        <taxon>Eukaryota</taxon>
        <taxon>Fungi</taxon>
        <taxon>Dikarya</taxon>
        <taxon>Ascomycota</taxon>
        <taxon>Pezizomycotina</taxon>
        <taxon>Eurotiomycetes</taxon>
        <taxon>Eurotiomycetidae</taxon>
        <taxon>Eurotiales</taxon>
        <taxon>Aspergillaceae</taxon>
        <taxon>Aspergillus</taxon>
        <taxon>Aspergillus subgen. Circumdati</taxon>
    </lineage>
</organism>
<dbReference type="GO" id="GO:0032259">
    <property type="term" value="P:methylation"/>
    <property type="evidence" value="ECO:0007669"/>
    <property type="project" value="UniProtKB-KW"/>
</dbReference>
<dbReference type="InterPro" id="IPR036388">
    <property type="entry name" value="WH-like_DNA-bd_sf"/>
</dbReference>
<dbReference type="InterPro" id="IPR036390">
    <property type="entry name" value="WH_DNA-bd_sf"/>
</dbReference>
<evidence type="ECO:0000313" key="6">
    <source>
        <dbReference type="EMBL" id="KAB8069663.1"/>
    </source>
</evidence>
<keyword evidence="7" id="KW-1185">Reference proteome</keyword>
<name>A0A5N5WMF8_9EURO</name>
<dbReference type="InterPro" id="IPR001077">
    <property type="entry name" value="COMT_C"/>
</dbReference>
<evidence type="ECO:0000256" key="4">
    <source>
        <dbReference type="PIRSR" id="PIRSR005739-1"/>
    </source>
</evidence>
<dbReference type="PANTHER" id="PTHR43712">
    <property type="entry name" value="PUTATIVE (AFU_ORTHOLOGUE AFUA_4G14580)-RELATED"/>
    <property type="match status" value="1"/>
</dbReference>
<dbReference type="PANTHER" id="PTHR43712:SF11">
    <property type="entry name" value="O-METHYLTRANSFERASE (AFU_ORTHOLOGUE AFUA_2G17820)-RELATED"/>
    <property type="match status" value="1"/>
</dbReference>
<dbReference type="InterPro" id="IPR029063">
    <property type="entry name" value="SAM-dependent_MTases_sf"/>
</dbReference>
<evidence type="ECO:0000259" key="5">
    <source>
        <dbReference type="Pfam" id="PF00891"/>
    </source>
</evidence>
<feature type="active site" description="Proton acceptor" evidence="4">
    <location>
        <position position="297"/>
    </location>
</feature>
<reference evidence="6 7" key="1">
    <citation type="submission" date="2019-04" db="EMBL/GenBank/DDBJ databases">
        <title>Friends and foes A comparative genomics study of 23 Aspergillus species from section Flavi.</title>
        <authorList>
            <consortium name="DOE Joint Genome Institute"/>
            <person name="Kjaerbolling I."/>
            <person name="Vesth T."/>
            <person name="Frisvad J.C."/>
            <person name="Nybo J.L."/>
            <person name="Theobald S."/>
            <person name="Kildgaard S."/>
            <person name="Isbrandt T."/>
            <person name="Kuo A."/>
            <person name="Sato A."/>
            <person name="Lyhne E.K."/>
            <person name="Kogle M.E."/>
            <person name="Wiebenga A."/>
            <person name="Kun R.S."/>
            <person name="Lubbers R.J."/>
            <person name="Makela M.R."/>
            <person name="Barry K."/>
            <person name="Chovatia M."/>
            <person name="Clum A."/>
            <person name="Daum C."/>
            <person name="Haridas S."/>
            <person name="He G."/>
            <person name="LaButti K."/>
            <person name="Lipzen A."/>
            <person name="Mondo S."/>
            <person name="Riley R."/>
            <person name="Salamov A."/>
            <person name="Simmons B.A."/>
            <person name="Magnuson J.K."/>
            <person name="Henrissat B."/>
            <person name="Mortensen U.H."/>
            <person name="Larsen T.O."/>
            <person name="Devries R.P."/>
            <person name="Grigoriev I.V."/>
            <person name="Machida M."/>
            <person name="Baker S.E."/>
            <person name="Andersen M.R."/>
        </authorList>
    </citation>
    <scope>NUCLEOTIDE SEQUENCE [LARGE SCALE GENOMIC DNA]</scope>
    <source>
        <strain evidence="6 7">CBS 151.66</strain>
    </source>
</reference>
<evidence type="ECO:0000256" key="1">
    <source>
        <dbReference type="ARBA" id="ARBA00022603"/>
    </source>
</evidence>
<evidence type="ECO:0000313" key="7">
    <source>
        <dbReference type="Proteomes" id="UP000326565"/>
    </source>
</evidence>
<dbReference type="InterPro" id="IPR016461">
    <property type="entry name" value="COMT-like"/>
</dbReference>
<dbReference type="Gene3D" id="1.10.10.10">
    <property type="entry name" value="Winged helix-like DNA-binding domain superfamily/Winged helix DNA-binding domain"/>
    <property type="match status" value="1"/>
</dbReference>
<evidence type="ECO:0000256" key="3">
    <source>
        <dbReference type="ARBA" id="ARBA00022691"/>
    </source>
</evidence>
<keyword evidence="1 6" id="KW-0489">Methyltransferase</keyword>
<gene>
    <name evidence="6" type="ORF">BDV29DRAFT_46468</name>
</gene>
<proteinExistence type="predicted"/>
<feature type="domain" description="O-methyltransferase C-terminal" evidence="5">
    <location>
        <begin position="171"/>
        <end position="363"/>
    </location>
</feature>
<dbReference type="SUPFAM" id="SSF53335">
    <property type="entry name" value="S-adenosyl-L-methionine-dependent methyltransferases"/>
    <property type="match status" value="1"/>
</dbReference>
<dbReference type="Proteomes" id="UP000326565">
    <property type="component" value="Unassembled WGS sequence"/>
</dbReference>
<dbReference type="Gene3D" id="3.40.50.150">
    <property type="entry name" value="Vaccinia Virus protein VP39"/>
    <property type="match status" value="1"/>
</dbReference>
<keyword evidence="3" id="KW-0949">S-adenosyl-L-methionine</keyword>
<keyword evidence="2 6" id="KW-0808">Transferase</keyword>
<accession>A0A5N5WMF8</accession>
<dbReference type="PIRSF" id="PIRSF005739">
    <property type="entry name" value="O-mtase"/>
    <property type="match status" value="1"/>
</dbReference>
<dbReference type="PROSITE" id="PS51683">
    <property type="entry name" value="SAM_OMT_II"/>
    <property type="match status" value="1"/>
</dbReference>
<protein>
    <submittedName>
        <fullName evidence="6">S-adenosyl-L-methionine-dependent methyltransferase</fullName>
    </submittedName>
</protein>
<dbReference type="EMBL" id="ML732332">
    <property type="protein sequence ID" value="KAB8069663.1"/>
    <property type="molecule type" value="Genomic_DNA"/>
</dbReference>
<dbReference type="AlphaFoldDB" id="A0A5N5WMF8"/>
<evidence type="ECO:0000256" key="2">
    <source>
        <dbReference type="ARBA" id="ARBA00022679"/>
    </source>
</evidence>
<sequence>MTDKAHLEQLANNIQQAVTSYDPTDSASWIPIQDALEKLRRATEPPHVFIMKQRFHTVQNVCVVAALEMGLLQALAANEGREFTASDLAKTSGYDVVLIARVMRMMTAIGFADETRYQTYTANAKTICQSEPGSTGGLILSNEMIYPLASKMRRYLRQNKPCDISHAPPAYDFAMGETVWETLTNNVEWKKGFDDNMTARNKIFSIPWHVKYPVREKLSGRRKPVIVDIGGNQGVDLQRFADSFPDIECELILQDLRETLERIPGPLDERIKPVSYDFFTQQEVEGADIYYLKSVLHDWDDVASQKILSNTAKVMRPHSHLLINEMVLADTNEALARVDMDMLMLFLSNGMERTRTQWAELLASVEPPLVLVEVWSVPGDQQSVIEARLLG</sequence>
<dbReference type="SUPFAM" id="SSF46785">
    <property type="entry name" value="Winged helix' DNA-binding domain"/>
    <property type="match status" value="1"/>
</dbReference>
<dbReference type="Pfam" id="PF00891">
    <property type="entry name" value="Methyltransf_2"/>
    <property type="match status" value="1"/>
</dbReference>